<dbReference type="Gene3D" id="1.20.58.390">
    <property type="entry name" value="Neurotransmitter-gated ion-channel transmembrane domain"/>
    <property type="match status" value="1"/>
</dbReference>
<accession>A0A7S4I2D5</accession>
<feature type="transmembrane region" description="Helical" evidence="3">
    <location>
        <begin position="412"/>
        <end position="430"/>
    </location>
</feature>
<keyword evidence="3" id="KW-0472">Membrane</keyword>
<dbReference type="Pfam" id="PF02932">
    <property type="entry name" value="Neur_chan_memb"/>
    <property type="match status" value="1"/>
</dbReference>
<feature type="region of interest" description="Disordered" evidence="2">
    <location>
        <begin position="512"/>
        <end position="536"/>
    </location>
</feature>
<gene>
    <name evidence="5" type="ORF">OAUR00152_LOCUS6675</name>
</gene>
<keyword evidence="3" id="KW-0812">Transmembrane</keyword>
<evidence type="ECO:0000313" key="5">
    <source>
        <dbReference type="EMBL" id="CAE2216557.1"/>
    </source>
</evidence>
<keyword evidence="3" id="KW-1133">Transmembrane helix</keyword>
<sequence length="536" mass="60115">MSSISDVVFASQKLQQLISKALTRIGVEDEGDEQAKEITKKLDELYIRTPDQLKTAIDDPGILPDVRLGAIRGMLLPAVRTEFKREEAISSWRRAVSKVAKQKKELNKPLLRRLQVARADFTQLSAIDQVSQTFRARLLLILRITDGALDSNLTKDFEGFPFDEDGRPTFRPSAQWYLNQVDFPNGGNIQVIESKVTTEKNDLQLIKRVEGEFFERFELQNFPFDAQDLTITVSVNCANEGPVPVEFVDETRSSDGLVPQMGVDTLNFAFDDIWNLSPFVSPEITTVGATAKRRFPAVHLRACVSRKPYFILLNVAVPITCIAFLSLMTFFVPAEDTGDRLELSITILLTAVAFKYASAAYLPQISYLTLVDIFVLLCTSIVVLASVCHSVLGLLHNWMGIQRSTLETLNKVFFAMMALAWLAVQVWFICRARVAGESDTDAGQKRAMVTEAAEEGNSPLIERGMEPIEDTQTQDITIKRSKSGRLQAYIGDNAMSFKKSIRRSIRTSMSNIQRSIRSTTNTEPYFVEEEDHSDSV</sequence>
<evidence type="ECO:0000256" key="2">
    <source>
        <dbReference type="SAM" id="MobiDB-lite"/>
    </source>
</evidence>
<evidence type="ECO:0000259" key="4">
    <source>
        <dbReference type="Pfam" id="PF02932"/>
    </source>
</evidence>
<feature type="compositionally biased region" description="Acidic residues" evidence="2">
    <location>
        <begin position="526"/>
        <end position="536"/>
    </location>
</feature>
<dbReference type="InterPro" id="IPR006201">
    <property type="entry name" value="Neur_channel"/>
</dbReference>
<dbReference type="InterPro" id="IPR006029">
    <property type="entry name" value="Neurotrans-gated_channel_TM"/>
</dbReference>
<dbReference type="InterPro" id="IPR038050">
    <property type="entry name" value="Neuro_actylchol_rec"/>
</dbReference>
<organism evidence="5">
    <name type="scientific">Odontella aurita</name>
    <dbReference type="NCBI Taxonomy" id="265563"/>
    <lineage>
        <taxon>Eukaryota</taxon>
        <taxon>Sar</taxon>
        <taxon>Stramenopiles</taxon>
        <taxon>Ochrophyta</taxon>
        <taxon>Bacillariophyta</taxon>
        <taxon>Mediophyceae</taxon>
        <taxon>Biddulphiophycidae</taxon>
        <taxon>Eupodiscales</taxon>
        <taxon>Odontellaceae</taxon>
        <taxon>Odontella</taxon>
    </lineage>
</organism>
<dbReference type="GO" id="GO:0005230">
    <property type="term" value="F:extracellular ligand-gated monoatomic ion channel activity"/>
    <property type="evidence" value="ECO:0007669"/>
    <property type="project" value="InterPro"/>
</dbReference>
<dbReference type="InterPro" id="IPR036719">
    <property type="entry name" value="Neuro-gated_channel_TM_sf"/>
</dbReference>
<proteinExistence type="predicted"/>
<dbReference type="EMBL" id="HBKQ01009900">
    <property type="protein sequence ID" value="CAE2216557.1"/>
    <property type="molecule type" value="Transcribed_RNA"/>
</dbReference>
<protein>
    <recommendedName>
        <fullName evidence="4">Neurotransmitter-gated ion-channel transmembrane domain-containing protein</fullName>
    </recommendedName>
</protein>
<feature type="transmembrane region" description="Helical" evidence="3">
    <location>
        <begin position="343"/>
        <end position="362"/>
    </location>
</feature>
<feature type="compositionally biased region" description="Polar residues" evidence="2">
    <location>
        <begin position="512"/>
        <end position="523"/>
    </location>
</feature>
<dbReference type="AlphaFoldDB" id="A0A7S4I2D5"/>
<dbReference type="GO" id="GO:0016020">
    <property type="term" value="C:membrane"/>
    <property type="evidence" value="ECO:0007669"/>
    <property type="project" value="UniProtKB-SubCell"/>
</dbReference>
<feature type="domain" description="Neurotransmitter-gated ion-channel transmembrane" evidence="4">
    <location>
        <begin position="317"/>
        <end position="415"/>
    </location>
</feature>
<dbReference type="InterPro" id="IPR036734">
    <property type="entry name" value="Neur_chan_lig-bd_sf"/>
</dbReference>
<comment type="subcellular location">
    <subcellularLocation>
        <location evidence="1">Membrane</location>
        <topology evidence="1">Multi-pass membrane protein</topology>
    </subcellularLocation>
</comment>
<dbReference type="SUPFAM" id="SSF90112">
    <property type="entry name" value="Neurotransmitter-gated ion-channel transmembrane pore"/>
    <property type="match status" value="1"/>
</dbReference>
<dbReference type="GO" id="GO:0004888">
    <property type="term" value="F:transmembrane signaling receptor activity"/>
    <property type="evidence" value="ECO:0007669"/>
    <property type="project" value="InterPro"/>
</dbReference>
<reference evidence="5" key="1">
    <citation type="submission" date="2021-01" db="EMBL/GenBank/DDBJ databases">
        <authorList>
            <person name="Corre E."/>
            <person name="Pelletier E."/>
            <person name="Niang G."/>
            <person name="Scheremetjew M."/>
            <person name="Finn R."/>
            <person name="Kale V."/>
            <person name="Holt S."/>
            <person name="Cochrane G."/>
            <person name="Meng A."/>
            <person name="Brown T."/>
            <person name="Cohen L."/>
        </authorList>
    </citation>
    <scope>NUCLEOTIDE SEQUENCE</scope>
    <source>
        <strain evidence="5">Isolate 1302-5</strain>
    </source>
</reference>
<name>A0A7S4I2D5_9STRA</name>
<feature type="transmembrane region" description="Helical" evidence="3">
    <location>
        <begin position="369"/>
        <end position="392"/>
    </location>
</feature>
<dbReference type="PANTHER" id="PTHR18945">
    <property type="entry name" value="NEUROTRANSMITTER GATED ION CHANNEL"/>
    <property type="match status" value="1"/>
</dbReference>
<feature type="transmembrane region" description="Helical" evidence="3">
    <location>
        <begin position="309"/>
        <end position="331"/>
    </location>
</feature>
<evidence type="ECO:0000256" key="1">
    <source>
        <dbReference type="ARBA" id="ARBA00004141"/>
    </source>
</evidence>
<evidence type="ECO:0000256" key="3">
    <source>
        <dbReference type="SAM" id="Phobius"/>
    </source>
</evidence>
<dbReference type="Gene3D" id="2.70.170.10">
    <property type="entry name" value="Neurotransmitter-gated ion-channel ligand-binding domain"/>
    <property type="match status" value="1"/>
</dbReference>